<organism evidence="8 9">
    <name type="scientific">Pseudomonas protegens (strain DSM 19095 / LMG 27888 / CFBP 6595 / CHA0)</name>
    <dbReference type="NCBI Taxonomy" id="1124983"/>
    <lineage>
        <taxon>Bacteria</taxon>
        <taxon>Pseudomonadati</taxon>
        <taxon>Pseudomonadota</taxon>
        <taxon>Gammaproteobacteria</taxon>
        <taxon>Pseudomonadales</taxon>
        <taxon>Pseudomonadaceae</taxon>
        <taxon>Pseudomonas</taxon>
    </lineage>
</organism>
<evidence type="ECO:0000256" key="3">
    <source>
        <dbReference type="ARBA" id="ARBA00022475"/>
    </source>
</evidence>
<keyword evidence="4 7" id="KW-0812">Transmembrane</keyword>
<reference evidence="9" key="1">
    <citation type="journal article" date="2014" name="Genome Announc.">
        <title>Full-genome sequence of the plant growth-promoting bacterium Pseudomonas protegens CHA0.</title>
        <authorList>
            <person name="Jousset A."/>
            <person name="Schuldes J."/>
            <person name="Keel C."/>
            <person name="Maurhofer M."/>
            <person name="Daniel R."/>
            <person name="Scheu S."/>
            <person name="Thuermer A."/>
        </authorList>
    </citation>
    <scope>NUCLEOTIDE SEQUENCE [LARGE SCALE GENOMIC DNA]</scope>
    <source>
        <strain evidence="9">DSM 19095 / LMG 27888 / CFBP 6595 / CHA0</strain>
    </source>
</reference>
<dbReference type="GO" id="GO:0005886">
    <property type="term" value="C:plasma membrane"/>
    <property type="evidence" value="ECO:0007669"/>
    <property type="project" value="UniProtKB-SubCell"/>
</dbReference>
<dbReference type="eggNOG" id="COG2259">
    <property type="taxonomic scope" value="Bacteria"/>
</dbReference>
<evidence type="ECO:0000256" key="5">
    <source>
        <dbReference type="ARBA" id="ARBA00022989"/>
    </source>
</evidence>
<dbReference type="RefSeq" id="WP_011060672.1">
    <property type="nucleotide sequence ID" value="NC_021237.1"/>
</dbReference>
<proteinExistence type="inferred from homology"/>
<comment type="similarity">
    <text evidence="2">Belongs to the DoxX family.</text>
</comment>
<feature type="transmembrane region" description="Helical" evidence="7">
    <location>
        <begin position="62"/>
        <end position="83"/>
    </location>
</feature>
<evidence type="ECO:0000256" key="6">
    <source>
        <dbReference type="ARBA" id="ARBA00023136"/>
    </source>
</evidence>
<gene>
    <name evidence="8" type="ORF">PFLCHA0_c24340</name>
</gene>
<accession>A0A2C9EKP8</accession>
<dbReference type="Pfam" id="PF07681">
    <property type="entry name" value="DoxX"/>
    <property type="match status" value="1"/>
</dbReference>
<evidence type="ECO:0000256" key="4">
    <source>
        <dbReference type="ARBA" id="ARBA00022692"/>
    </source>
</evidence>
<evidence type="ECO:0000256" key="1">
    <source>
        <dbReference type="ARBA" id="ARBA00004651"/>
    </source>
</evidence>
<dbReference type="InterPro" id="IPR032808">
    <property type="entry name" value="DoxX"/>
</dbReference>
<comment type="subcellular location">
    <subcellularLocation>
        <location evidence="1">Cell membrane</location>
        <topology evidence="1">Multi-pass membrane protein</topology>
    </subcellularLocation>
</comment>
<evidence type="ECO:0000313" key="9">
    <source>
        <dbReference type="Proteomes" id="UP000013940"/>
    </source>
</evidence>
<dbReference type="GeneID" id="57475428"/>
<dbReference type="Proteomes" id="UP000013940">
    <property type="component" value="Chromosome"/>
</dbReference>
<evidence type="ECO:0000313" key="8">
    <source>
        <dbReference type="EMBL" id="AGL84205.1"/>
    </source>
</evidence>
<protein>
    <submittedName>
        <fullName evidence="8">SURF4 domain protein</fullName>
    </submittedName>
</protein>
<dbReference type="AlphaFoldDB" id="A0A2C9EKP8"/>
<keyword evidence="3" id="KW-1003">Cell membrane</keyword>
<dbReference type="InterPro" id="IPR051907">
    <property type="entry name" value="DoxX-like_oxidoreductase"/>
</dbReference>
<dbReference type="PANTHER" id="PTHR33452:SF1">
    <property type="entry name" value="INNER MEMBRANE PROTEIN YPHA-RELATED"/>
    <property type="match status" value="1"/>
</dbReference>
<sequence length="146" mass="15185">MSASAHIAQPDTRQQSRSDTPQAVAALAGRVLLSAIFLLSGVSKLAAPAMMIGYIGSVGLPFPQLALALAVIVEIGGGLALVAGWRTRTVAALLALFSVVTALAFHNALGDQNQFIHFFKNLAMAGGLLQVVAFGAGRFSLDARRR</sequence>
<keyword evidence="5 7" id="KW-1133">Transmembrane helix</keyword>
<feature type="transmembrane region" description="Helical" evidence="7">
    <location>
        <begin position="90"/>
        <end position="109"/>
    </location>
</feature>
<keyword evidence="6 7" id="KW-0472">Membrane</keyword>
<dbReference type="HOGENOM" id="CLU_058421_8_3_6"/>
<dbReference type="EMBL" id="CP003190">
    <property type="protein sequence ID" value="AGL84205.1"/>
    <property type="molecule type" value="Genomic_DNA"/>
</dbReference>
<evidence type="ECO:0000256" key="2">
    <source>
        <dbReference type="ARBA" id="ARBA00006679"/>
    </source>
</evidence>
<name>A0A2C9EKP8_PSEPH</name>
<evidence type="ECO:0000256" key="7">
    <source>
        <dbReference type="SAM" id="Phobius"/>
    </source>
</evidence>
<dbReference type="PANTHER" id="PTHR33452">
    <property type="entry name" value="OXIDOREDUCTASE CATD-RELATED"/>
    <property type="match status" value="1"/>
</dbReference>
<feature type="transmembrane region" description="Helical" evidence="7">
    <location>
        <begin position="23"/>
        <end position="42"/>
    </location>
</feature>
<feature type="transmembrane region" description="Helical" evidence="7">
    <location>
        <begin position="121"/>
        <end position="141"/>
    </location>
</feature>
<dbReference type="KEGG" id="pprc:PFLCHA0_c24340"/>